<accession>A0ABT9TTC8</accession>
<reference evidence="1 2" key="1">
    <citation type="submission" date="2023-07" db="EMBL/GenBank/DDBJ databases">
        <title>Sorghum-associated microbial communities from plants grown in Nebraska, USA.</title>
        <authorList>
            <person name="Schachtman D."/>
        </authorList>
    </citation>
    <scope>NUCLEOTIDE SEQUENCE [LARGE SCALE GENOMIC DNA]</scope>
    <source>
        <strain evidence="1 2">CC523</strain>
    </source>
</reference>
<dbReference type="EMBL" id="JAUSSW010000017">
    <property type="protein sequence ID" value="MDQ0104489.1"/>
    <property type="molecule type" value="Genomic_DNA"/>
</dbReference>
<name>A0ABT9TTC8_PAENI</name>
<organism evidence="1 2">
    <name type="scientific">Paenarthrobacter nicotinovorans</name>
    <name type="common">Arthrobacter nicotinovorans</name>
    <dbReference type="NCBI Taxonomy" id="29320"/>
    <lineage>
        <taxon>Bacteria</taxon>
        <taxon>Bacillati</taxon>
        <taxon>Actinomycetota</taxon>
        <taxon>Actinomycetes</taxon>
        <taxon>Micrococcales</taxon>
        <taxon>Micrococcaceae</taxon>
        <taxon>Paenarthrobacter</taxon>
    </lineage>
</organism>
<evidence type="ECO:0000313" key="2">
    <source>
        <dbReference type="Proteomes" id="UP001244563"/>
    </source>
</evidence>
<sequence>MTLTVASWILYYGTTQPSGASMVIDKAIALAAVCMHEEHPRELARKRRDLKVWSEIAAEDSPTANEVLQGLPSYDAVSVEARDFWGEKSR</sequence>
<evidence type="ECO:0000313" key="1">
    <source>
        <dbReference type="EMBL" id="MDQ0104489.1"/>
    </source>
</evidence>
<dbReference type="RefSeq" id="WP_306879737.1">
    <property type="nucleotide sequence ID" value="NZ_JAUSSW010000017.1"/>
</dbReference>
<gene>
    <name evidence="1" type="ORF">J2T10_004164</name>
</gene>
<keyword evidence="2" id="KW-1185">Reference proteome</keyword>
<protein>
    <submittedName>
        <fullName evidence="1">Uncharacterized protein</fullName>
    </submittedName>
</protein>
<dbReference type="Proteomes" id="UP001244563">
    <property type="component" value="Unassembled WGS sequence"/>
</dbReference>
<proteinExistence type="predicted"/>
<comment type="caution">
    <text evidence="1">The sequence shown here is derived from an EMBL/GenBank/DDBJ whole genome shotgun (WGS) entry which is preliminary data.</text>
</comment>